<keyword evidence="4" id="KW-1185">Reference proteome</keyword>
<reference evidence="2" key="1">
    <citation type="submission" date="2021-02" db="EMBL/GenBank/DDBJ databases">
        <authorList>
            <person name="Nowell W R."/>
        </authorList>
    </citation>
    <scope>NUCLEOTIDE SEQUENCE</scope>
</reference>
<dbReference type="EMBL" id="CAJNOQ010004888">
    <property type="protein sequence ID" value="CAF1077938.1"/>
    <property type="molecule type" value="Genomic_DNA"/>
</dbReference>
<organism evidence="2 4">
    <name type="scientific">Didymodactylos carnosus</name>
    <dbReference type="NCBI Taxonomy" id="1234261"/>
    <lineage>
        <taxon>Eukaryota</taxon>
        <taxon>Metazoa</taxon>
        <taxon>Spiralia</taxon>
        <taxon>Gnathifera</taxon>
        <taxon>Rotifera</taxon>
        <taxon>Eurotatoria</taxon>
        <taxon>Bdelloidea</taxon>
        <taxon>Philodinida</taxon>
        <taxon>Philodinidae</taxon>
        <taxon>Didymodactylos</taxon>
    </lineage>
</organism>
<dbReference type="Proteomes" id="UP000681722">
    <property type="component" value="Unassembled WGS sequence"/>
</dbReference>
<evidence type="ECO:0000256" key="1">
    <source>
        <dbReference type="SAM" id="MobiDB-lite"/>
    </source>
</evidence>
<proteinExistence type="predicted"/>
<dbReference type="Proteomes" id="UP000663829">
    <property type="component" value="Unassembled WGS sequence"/>
</dbReference>
<evidence type="ECO:0000313" key="4">
    <source>
        <dbReference type="Proteomes" id="UP000663829"/>
    </source>
</evidence>
<dbReference type="OrthoDB" id="10029631at2759"/>
<feature type="region of interest" description="Disordered" evidence="1">
    <location>
        <begin position="1"/>
        <end position="24"/>
    </location>
</feature>
<feature type="compositionally biased region" description="Polar residues" evidence="1">
    <location>
        <begin position="7"/>
        <end position="24"/>
    </location>
</feature>
<dbReference type="EMBL" id="CAJOBC010004885">
    <property type="protein sequence ID" value="CAF3844110.1"/>
    <property type="molecule type" value="Genomic_DNA"/>
</dbReference>
<name>A0A814MDP3_9BILA</name>
<comment type="caution">
    <text evidence="2">The sequence shown here is derived from an EMBL/GenBank/DDBJ whole genome shotgun (WGS) entry which is preliminary data.</text>
</comment>
<gene>
    <name evidence="2" type="ORF">GPM918_LOCUS17620</name>
    <name evidence="3" type="ORF">SRO942_LOCUS17612</name>
</gene>
<evidence type="ECO:0000313" key="3">
    <source>
        <dbReference type="EMBL" id="CAF3844110.1"/>
    </source>
</evidence>
<accession>A0A814MDP3</accession>
<feature type="compositionally biased region" description="Acidic residues" evidence="1">
    <location>
        <begin position="103"/>
        <end position="120"/>
    </location>
</feature>
<evidence type="ECO:0000313" key="2">
    <source>
        <dbReference type="EMBL" id="CAF1077938.1"/>
    </source>
</evidence>
<sequence>MALAMHSTLTVSCDSSNEQRGPTLVHSTGVESYRIQPEIIRILQQSCTNEKLSDDEKGVQCTDPPAHILQVFKNAGFTVTAETTSGGRKLWILTKTSEGGTANDDEGADDQEEEEEEEEE</sequence>
<dbReference type="AlphaFoldDB" id="A0A814MDP3"/>
<protein>
    <submittedName>
        <fullName evidence="2">Uncharacterized protein</fullName>
    </submittedName>
</protein>
<feature type="region of interest" description="Disordered" evidence="1">
    <location>
        <begin position="94"/>
        <end position="120"/>
    </location>
</feature>